<evidence type="ECO:0000256" key="8">
    <source>
        <dbReference type="ARBA" id="ARBA00023004"/>
    </source>
</evidence>
<dbReference type="GO" id="GO:0016020">
    <property type="term" value="C:membrane"/>
    <property type="evidence" value="ECO:0007669"/>
    <property type="project" value="UniProtKB-SubCell"/>
</dbReference>
<dbReference type="GO" id="GO:0020037">
    <property type="term" value="F:heme binding"/>
    <property type="evidence" value="ECO:0007669"/>
    <property type="project" value="InterPro"/>
</dbReference>
<dbReference type="InterPro" id="IPR050665">
    <property type="entry name" value="Cytochrome_P450_Monooxygen"/>
</dbReference>
<evidence type="ECO:0000256" key="5">
    <source>
        <dbReference type="ARBA" id="ARBA00022723"/>
    </source>
</evidence>
<evidence type="ECO:0000256" key="1">
    <source>
        <dbReference type="ARBA" id="ARBA00004167"/>
    </source>
</evidence>
<dbReference type="InterPro" id="IPR036396">
    <property type="entry name" value="Cyt_P450_sf"/>
</dbReference>
<dbReference type="AlphaFoldDB" id="A0A835UDW1"/>
<dbReference type="PRINTS" id="PR00463">
    <property type="entry name" value="EP450I"/>
</dbReference>
<keyword evidence="6 13" id="KW-1133">Transmembrane helix</keyword>
<comment type="caution">
    <text evidence="14">The sequence shown here is derived from an EMBL/GenBank/DDBJ whole genome shotgun (WGS) entry which is preliminary data.</text>
</comment>
<keyword evidence="15" id="KW-1185">Reference proteome</keyword>
<dbReference type="GO" id="GO:0004497">
    <property type="term" value="F:monooxygenase activity"/>
    <property type="evidence" value="ECO:0007669"/>
    <property type="project" value="UniProtKB-KW"/>
</dbReference>
<accession>A0A835UDW1</accession>
<feature type="binding site" description="axial binding residue" evidence="11">
    <location>
        <position position="502"/>
    </location>
    <ligand>
        <name>heme</name>
        <dbReference type="ChEBI" id="CHEBI:30413"/>
    </ligand>
    <ligandPart>
        <name>Fe</name>
        <dbReference type="ChEBI" id="CHEBI:18248"/>
    </ligandPart>
</feature>
<dbReference type="Gene3D" id="1.10.630.10">
    <property type="entry name" value="Cytochrome P450"/>
    <property type="match status" value="1"/>
</dbReference>
<dbReference type="GO" id="GO:0010268">
    <property type="term" value="P:brassinosteroid homeostasis"/>
    <property type="evidence" value="ECO:0007669"/>
    <property type="project" value="TreeGrafter"/>
</dbReference>
<evidence type="ECO:0000256" key="11">
    <source>
        <dbReference type="PIRSR" id="PIRSR602401-1"/>
    </source>
</evidence>
<keyword evidence="8 11" id="KW-0408">Iron</keyword>
<evidence type="ECO:0000256" key="4">
    <source>
        <dbReference type="ARBA" id="ARBA00022692"/>
    </source>
</evidence>
<dbReference type="GO" id="GO:0016705">
    <property type="term" value="F:oxidoreductase activity, acting on paired donors, with incorporation or reduction of molecular oxygen"/>
    <property type="evidence" value="ECO:0007669"/>
    <property type="project" value="InterPro"/>
</dbReference>
<dbReference type="PROSITE" id="PS00086">
    <property type="entry name" value="CYTOCHROME_P450"/>
    <property type="match status" value="1"/>
</dbReference>
<evidence type="ECO:0000256" key="7">
    <source>
        <dbReference type="ARBA" id="ARBA00023002"/>
    </source>
</evidence>
<dbReference type="EMBL" id="JADCNL010000012">
    <property type="protein sequence ID" value="KAG0458017.1"/>
    <property type="molecule type" value="Genomic_DNA"/>
</dbReference>
<dbReference type="GO" id="GO:0016131">
    <property type="term" value="P:brassinosteroid metabolic process"/>
    <property type="evidence" value="ECO:0007669"/>
    <property type="project" value="TreeGrafter"/>
</dbReference>
<keyword evidence="5 11" id="KW-0479">Metal-binding</keyword>
<sequence>MKQVKGLHEVIMNEFCILLPSYLCQGKQGSTRKEMMKEWWSWSASVMVQHSLVILLFLLLAMKALHVLWLKPKKLERLFWRQGMRGPPRRLVIGNVGEMVAMVLAASSMPVRSSSYHNILPRVLPFLHQWKKAYGSIFLMWFGPTPRVVVAEPELIREVLVTRVQLFDRYVAHPFVRQLEGEGLVNLRGAKWALHRKLISPVFNCLCRRWGEGCRHGGEAVDRGRGSSGEVEVDVAEWYQSITEDVITRVTFGRSYADGKAVFNLQARLMVLAAEAFNRVFVPGYRYLPTKKNRERWKLDVDIRQNLAMLVSRRREIAGKDEAEKGASLSAKDLLGQMTASCGPAAGINSSDVVEECKTFFFAGKQTTTNLLTWTTLLLAMHPEWQHIAREELLHVCGSRDLPSPDDLHKLKTLGMVVNETLRLYPPAVAILRRAKTDVQLGRYTVPRGTEILIPILAVHHDESLWGAEAHRFDPARFSQGLSRAARHPNAFIPWGLGERTCVGRDLAIVEAKLALAAVLSRFEISLSPNYTHAPMVTMLLYPKHGAPLIFKPITKIEEQ</sequence>
<protein>
    <recommendedName>
        <fullName evidence="16">Cytochrome P450</fullName>
    </recommendedName>
</protein>
<dbReference type="SUPFAM" id="SSF48264">
    <property type="entry name" value="Cytochrome P450"/>
    <property type="match status" value="1"/>
</dbReference>
<evidence type="ECO:0000256" key="9">
    <source>
        <dbReference type="ARBA" id="ARBA00023033"/>
    </source>
</evidence>
<keyword evidence="4 13" id="KW-0812">Transmembrane</keyword>
<name>A0A835UDW1_VANPL</name>
<dbReference type="PRINTS" id="PR00385">
    <property type="entry name" value="P450"/>
</dbReference>
<evidence type="ECO:0000313" key="15">
    <source>
        <dbReference type="Proteomes" id="UP000636800"/>
    </source>
</evidence>
<dbReference type="InterPro" id="IPR001128">
    <property type="entry name" value="Cyt_P450"/>
</dbReference>
<evidence type="ECO:0008006" key="16">
    <source>
        <dbReference type="Google" id="ProtNLM"/>
    </source>
</evidence>
<dbReference type="GO" id="GO:0005506">
    <property type="term" value="F:iron ion binding"/>
    <property type="evidence" value="ECO:0007669"/>
    <property type="project" value="InterPro"/>
</dbReference>
<dbReference type="Pfam" id="PF00067">
    <property type="entry name" value="p450"/>
    <property type="match status" value="1"/>
</dbReference>
<proteinExistence type="inferred from homology"/>
<dbReference type="PANTHER" id="PTHR24282">
    <property type="entry name" value="CYTOCHROME P450 FAMILY MEMBER"/>
    <property type="match status" value="1"/>
</dbReference>
<evidence type="ECO:0000256" key="12">
    <source>
        <dbReference type="RuleBase" id="RU000461"/>
    </source>
</evidence>
<keyword evidence="10 13" id="KW-0472">Membrane</keyword>
<dbReference type="PANTHER" id="PTHR24282:SF224">
    <property type="entry name" value="CYTOCHROME P450 734A1"/>
    <property type="match status" value="1"/>
</dbReference>
<feature type="transmembrane region" description="Helical" evidence="13">
    <location>
        <begin position="47"/>
        <end position="70"/>
    </location>
</feature>
<evidence type="ECO:0000256" key="13">
    <source>
        <dbReference type="SAM" id="Phobius"/>
    </source>
</evidence>
<organism evidence="14 15">
    <name type="scientific">Vanilla planifolia</name>
    <name type="common">Vanilla</name>
    <dbReference type="NCBI Taxonomy" id="51239"/>
    <lineage>
        <taxon>Eukaryota</taxon>
        <taxon>Viridiplantae</taxon>
        <taxon>Streptophyta</taxon>
        <taxon>Embryophyta</taxon>
        <taxon>Tracheophyta</taxon>
        <taxon>Spermatophyta</taxon>
        <taxon>Magnoliopsida</taxon>
        <taxon>Liliopsida</taxon>
        <taxon>Asparagales</taxon>
        <taxon>Orchidaceae</taxon>
        <taxon>Vanilloideae</taxon>
        <taxon>Vanilleae</taxon>
        <taxon>Vanilla</taxon>
    </lineage>
</organism>
<keyword evidence="7 12" id="KW-0560">Oxidoreductase</keyword>
<evidence type="ECO:0000313" key="14">
    <source>
        <dbReference type="EMBL" id="KAG0458017.1"/>
    </source>
</evidence>
<evidence type="ECO:0000256" key="3">
    <source>
        <dbReference type="ARBA" id="ARBA00022617"/>
    </source>
</evidence>
<dbReference type="Proteomes" id="UP000636800">
    <property type="component" value="Chromosome 12"/>
</dbReference>
<dbReference type="InterPro" id="IPR002401">
    <property type="entry name" value="Cyt_P450_E_grp-I"/>
</dbReference>
<keyword evidence="3 11" id="KW-0349">Heme</keyword>
<evidence type="ECO:0000256" key="6">
    <source>
        <dbReference type="ARBA" id="ARBA00022989"/>
    </source>
</evidence>
<dbReference type="FunFam" id="1.10.630.10:FF:000029">
    <property type="entry name" value="Cytochrome P450 734A1"/>
    <property type="match status" value="1"/>
</dbReference>
<dbReference type="InterPro" id="IPR017972">
    <property type="entry name" value="Cyt_P450_CS"/>
</dbReference>
<keyword evidence="9 12" id="KW-0503">Monooxygenase</keyword>
<comment type="similarity">
    <text evidence="2 12">Belongs to the cytochrome P450 family.</text>
</comment>
<reference evidence="14 15" key="1">
    <citation type="journal article" date="2020" name="Nat. Food">
        <title>A phased Vanilla planifolia genome enables genetic improvement of flavour and production.</title>
        <authorList>
            <person name="Hasing T."/>
            <person name="Tang H."/>
            <person name="Brym M."/>
            <person name="Khazi F."/>
            <person name="Huang T."/>
            <person name="Chambers A.H."/>
        </authorList>
    </citation>
    <scope>NUCLEOTIDE SEQUENCE [LARGE SCALE GENOMIC DNA]</scope>
    <source>
        <tissue evidence="14">Leaf</tissue>
    </source>
</reference>
<evidence type="ECO:0000256" key="2">
    <source>
        <dbReference type="ARBA" id="ARBA00010617"/>
    </source>
</evidence>
<comment type="cofactor">
    <cofactor evidence="11">
        <name>heme</name>
        <dbReference type="ChEBI" id="CHEBI:30413"/>
    </cofactor>
</comment>
<evidence type="ECO:0000256" key="10">
    <source>
        <dbReference type="ARBA" id="ARBA00023136"/>
    </source>
</evidence>
<gene>
    <name evidence="14" type="ORF">HPP92_023174</name>
</gene>
<comment type="subcellular location">
    <subcellularLocation>
        <location evidence="1">Membrane</location>
        <topology evidence="1">Single-pass membrane protein</topology>
    </subcellularLocation>
</comment>